<dbReference type="PANTHER" id="PTHR11060">
    <property type="entry name" value="PROTEIN MEMO1"/>
    <property type="match status" value="1"/>
</dbReference>
<comment type="caution">
    <text evidence="2">The sequence shown here is derived from an EMBL/GenBank/DDBJ whole genome shotgun (WGS) entry which is preliminary data.</text>
</comment>
<name>A0A7V8SZ60_9BACT</name>
<protein>
    <submittedName>
        <fullName evidence="2">AmmeMemoRadiSam system protein B</fullName>
    </submittedName>
</protein>
<feature type="non-terminal residue" evidence="2">
    <location>
        <position position="280"/>
    </location>
</feature>
<dbReference type="Gene3D" id="3.40.830.10">
    <property type="entry name" value="LigB-like"/>
    <property type="match status" value="1"/>
</dbReference>
<dbReference type="InterPro" id="IPR002737">
    <property type="entry name" value="MEMO1_fam"/>
</dbReference>
<sequence length="280" mass="31284">MSQPLARLRMTLDFLPSPSAENPGLFIRDPYRYSDSVVIIPPVLVRCLDCFDGRHTDLDLRESLVRLTGDLDVGEVQQHLVQTLSAAGFLEDENFRRMHDERRQAFASSPVREPAHAGSAYPLEAPQLEQTLKRYLDAVSFAPETDHLLAIAAPHVSPEGGWQSYRAAYGLLGEELRERTFVILGTSHYGEPETFGLTRKPFITPLGEATTDVPLVDWLAERGGPAVRMEDYCHSFEHSVELQLIFLQHRLGPGVRILPILCGAFAQSLLGDGNPERNDR</sequence>
<accession>A0A7V8SZ60</accession>
<reference evidence="2" key="1">
    <citation type="submission" date="2020-06" db="EMBL/GenBank/DDBJ databases">
        <title>Legume-microbial interactions unlock mineral nutrients during tropical forest succession.</title>
        <authorList>
            <person name="Epihov D.Z."/>
        </authorList>
    </citation>
    <scope>NUCLEOTIDE SEQUENCE [LARGE SCALE GENOMIC DNA]</scope>
    <source>
        <strain evidence="2">Pan2503</strain>
    </source>
</reference>
<organism evidence="2 3">
    <name type="scientific">Candidatus Acidiferrum panamense</name>
    <dbReference type="NCBI Taxonomy" id="2741543"/>
    <lineage>
        <taxon>Bacteria</taxon>
        <taxon>Pseudomonadati</taxon>
        <taxon>Acidobacteriota</taxon>
        <taxon>Terriglobia</taxon>
        <taxon>Candidatus Acidiferrales</taxon>
        <taxon>Candidatus Acidiferrum</taxon>
    </lineage>
</organism>
<gene>
    <name evidence="2" type="primary">amrB</name>
    <name evidence="2" type="ORF">HRJ53_20525</name>
</gene>
<keyword evidence="3" id="KW-1185">Reference proteome</keyword>
<comment type="similarity">
    <text evidence="1">Belongs to the MEMO1 family.</text>
</comment>
<dbReference type="AlphaFoldDB" id="A0A7V8SZ60"/>
<evidence type="ECO:0000313" key="3">
    <source>
        <dbReference type="Proteomes" id="UP000567293"/>
    </source>
</evidence>
<dbReference type="PANTHER" id="PTHR11060:SF0">
    <property type="entry name" value="PROTEIN MEMO1"/>
    <property type="match status" value="1"/>
</dbReference>
<dbReference type="Pfam" id="PF01875">
    <property type="entry name" value="Memo"/>
    <property type="match status" value="1"/>
</dbReference>
<dbReference type="EMBL" id="JACDQQ010001974">
    <property type="protein sequence ID" value="MBA0087377.1"/>
    <property type="molecule type" value="Genomic_DNA"/>
</dbReference>
<evidence type="ECO:0000256" key="1">
    <source>
        <dbReference type="ARBA" id="ARBA00006315"/>
    </source>
</evidence>
<proteinExistence type="inferred from homology"/>
<dbReference type="CDD" id="cd07361">
    <property type="entry name" value="MEMO_like"/>
    <property type="match status" value="1"/>
</dbReference>
<dbReference type="Proteomes" id="UP000567293">
    <property type="component" value="Unassembled WGS sequence"/>
</dbReference>
<evidence type="ECO:0000313" key="2">
    <source>
        <dbReference type="EMBL" id="MBA0087377.1"/>
    </source>
</evidence>
<dbReference type="NCBIfam" id="TIGR04336">
    <property type="entry name" value="AmmeMemoSam_B"/>
    <property type="match status" value="1"/>
</dbReference>